<dbReference type="KEGG" id="pbi:103050758"/>
<evidence type="ECO:0000259" key="11">
    <source>
        <dbReference type="PROSITE" id="PS50262"/>
    </source>
</evidence>
<dbReference type="InterPro" id="IPR000725">
    <property type="entry name" value="Olfact_rcpt"/>
</dbReference>
<dbReference type="OrthoDB" id="9017787at2759"/>
<keyword evidence="4 9" id="KW-0812">Transmembrane</keyword>
<keyword evidence="5 10" id="KW-0552">Olfaction</keyword>
<dbReference type="GO" id="GO:0004930">
    <property type="term" value="F:G protein-coupled receptor activity"/>
    <property type="evidence" value="ECO:0007669"/>
    <property type="project" value="UniProtKB-KW"/>
</dbReference>
<keyword evidence="8 9" id="KW-0807">Transducer</keyword>
<keyword evidence="7 10" id="KW-0472">Membrane</keyword>
<evidence type="ECO:0000256" key="2">
    <source>
        <dbReference type="ARBA" id="ARBA00022475"/>
    </source>
</evidence>
<evidence type="ECO:0000256" key="1">
    <source>
        <dbReference type="ARBA" id="ARBA00004651"/>
    </source>
</evidence>
<proteinExistence type="inferred from homology"/>
<dbReference type="PROSITE" id="PS50262">
    <property type="entry name" value="G_PROTEIN_RECEP_F1_2"/>
    <property type="match status" value="1"/>
</dbReference>
<feature type="transmembrane region" description="Helical" evidence="10">
    <location>
        <begin position="280"/>
        <end position="299"/>
    </location>
</feature>
<feature type="domain" description="G-protein coupled receptors family 1 profile" evidence="11">
    <location>
        <begin position="48"/>
        <end position="297"/>
    </location>
</feature>
<name>A0A9F2WJY4_PYTBI</name>
<dbReference type="SUPFAM" id="SSF81321">
    <property type="entry name" value="Family A G protein-coupled receptor-like"/>
    <property type="match status" value="1"/>
</dbReference>
<dbReference type="InterPro" id="IPR017452">
    <property type="entry name" value="GPCR_Rhodpsn_7TM"/>
</dbReference>
<evidence type="ECO:0000256" key="6">
    <source>
        <dbReference type="ARBA" id="ARBA00022989"/>
    </source>
</evidence>
<organism evidence="12 13">
    <name type="scientific">Python bivittatus</name>
    <name type="common">Burmese python</name>
    <name type="synonym">Python molurus bivittatus</name>
    <dbReference type="NCBI Taxonomy" id="176946"/>
    <lineage>
        <taxon>Eukaryota</taxon>
        <taxon>Metazoa</taxon>
        <taxon>Chordata</taxon>
        <taxon>Craniata</taxon>
        <taxon>Vertebrata</taxon>
        <taxon>Euteleostomi</taxon>
        <taxon>Lepidosauria</taxon>
        <taxon>Squamata</taxon>
        <taxon>Bifurcata</taxon>
        <taxon>Unidentata</taxon>
        <taxon>Episquamata</taxon>
        <taxon>Toxicofera</taxon>
        <taxon>Serpentes</taxon>
        <taxon>Henophidia</taxon>
        <taxon>Pythonidae</taxon>
        <taxon>Python</taxon>
    </lineage>
</organism>
<accession>A0A9F2WJY4</accession>
<evidence type="ECO:0000256" key="7">
    <source>
        <dbReference type="ARBA" id="ARBA00023136"/>
    </source>
</evidence>
<keyword evidence="9" id="KW-0297">G-protein coupled receptor</keyword>
<dbReference type="PRINTS" id="PR00245">
    <property type="entry name" value="OLFACTORYR"/>
</dbReference>
<evidence type="ECO:0000256" key="9">
    <source>
        <dbReference type="RuleBase" id="RU000688"/>
    </source>
</evidence>
<feature type="transmembrane region" description="Helical" evidence="10">
    <location>
        <begin position="249"/>
        <end position="268"/>
    </location>
</feature>
<dbReference type="AlphaFoldDB" id="A0A9F2WJY4"/>
<evidence type="ECO:0000256" key="4">
    <source>
        <dbReference type="ARBA" id="ARBA00022692"/>
    </source>
</evidence>
<keyword evidence="6 10" id="KW-1133">Transmembrane helix</keyword>
<feature type="transmembrane region" description="Helical" evidence="10">
    <location>
        <begin position="205"/>
        <end position="228"/>
    </location>
</feature>
<evidence type="ECO:0000313" key="13">
    <source>
        <dbReference type="RefSeq" id="XP_007442856.2"/>
    </source>
</evidence>
<feature type="transmembrane region" description="Helical" evidence="10">
    <location>
        <begin position="67"/>
        <end position="85"/>
    </location>
</feature>
<dbReference type="InterPro" id="IPR000276">
    <property type="entry name" value="GPCR_Rhodpsn"/>
</dbReference>
<keyword evidence="2 10" id="KW-1003">Cell membrane</keyword>
<dbReference type="Gene3D" id="1.20.1070.10">
    <property type="entry name" value="Rhodopsin 7-helix transmembrane proteins"/>
    <property type="match status" value="1"/>
</dbReference>
<dbReference type="OMA" id="AFIMQLP"/>
<evidence type="ECO:0000256" key="3">
    <source>
        <dbReference type="ARBA" id="ARBA00022606"/>
    </source>
</evidence>
<comment type="similarity">
    <text evidence="9">Belongs to the G-protein coupled receptor 1 family.</text>
</comment>
<protein>
    <recommendedName>
        <fullName evidence="10">Olfactory receptor</fullName>
    </recommendedName>
</protein>
<dbReference type="GO" id="GO:0005886">
    <property type="term" value="C:plasma membrane"/>
    <property type="evidence" value="ECO:0007669"/>
    <property type="project" value="UniProtKB-SubCell"/>
</dbReference>
<evidence type="ECO:0000313" key="12">
    <source>
        <dbReference type="Proteomes" id="UP000695026"/>
    </source>
</evidence>
<feature type="transmembrane region" description="Helical" evidence="10">
    <location>
        <begin position="32"/>
        <end position="55"/>
    </location>
</feature>
<dbReference type="PROSITE" id="PS00237">
    <property type="entry name" value="G_PROTEIN_RECEP_F1_1"/>
    <property type="match status" value="1"/>
</dbReference>
<reference evidence="13" key="1">
    <citation type="submission" date="2025-08" db="UniProtKB">
        <authorList>
            <consortium name="RefSeq"/>
        </authorList>
    </citation>
    <scope>IDENTIFICATION</scope>
    <source>
        <tissue evidence="13">Liver</tissue>
    </source>
</reference>
<feature type="transmembrane region" description="Helical" evidence="10">
    <location>
        <begin position="148"/>
        <end position="171"/>
    </location>
</feature>
<keyword evidence="12" id="KW-1185">Reference proteome</keyword>
<dbReference type="GeneID" id="103050758"/>
<gene>
    <name evidence="13" type="primary">LOC103050758</name>
</gene>
<feature type="transmembrane region" description="Helical" evidence="10">
    <location>
        <begin position="105"/>
        <end position="127"/>
    </location>
</feature>
<dbReference type="FunFam" id="1.20.1070.10:FF:000001">
    <property type="entry name" value="Olfactory receptor"/>
    <property type="match status" value="1"/>
</dbReference>
<dbReference type="GO" id="GO:0004984">
    <property type="term" value="F:olfactory receptor activity"/>
    <property type="evidence" value="ECO:0007669"/>
    <property type="project" value="InterPro"/>
</dbReference>
<dbReference type="PANTHER" id="PTHR26453">
    <property type="entry name" value="OLFACTORY RECEPTOR"/>
    <property type="match status" value="1"/>
</dbReference>
<sequence length="322" mass="36080">MPRLQSKTWSGNHTSITGIVFVGLSNDQRMQIALFVVIFTTYILTMLGNLLITILVQSDSRLHTPMYFFLTNLSVLEMGFVTSIVPQTLTHLLAGNGKISFKRCITQMYFTCSLGCTEGLLLAAMAYDRYLAICYPLVYAVTMNRRRYLMLGAASWLGAFLISGIITAFIMRLPFCGPHDINHFFCEFEMVLRLACMDTHFTETIILGSGVIILLAPFTAILISYGLVMMTVVDMKSGAGRSKAFSTCASHLMVVVMFYGCLIALYMRVRSPRDPSFDKYVSIFYVVITPLLNPVIYTLRNKDVHAAVAKALQRKVLSRRAD</sequence>
<evidence type="ECO:0000256" key="8">
    <source>
        <dbReference type="ARBA" id="ARBA00023224"/>
    </source>
</evidence>
<comment type="subcellular location">
    <subcellularLocation>
        <location evidence="1 10">Cell membrane</location>
        <topology evidence="1 10">Multi-pass membrane protein</topology>
    </subcellularLocation>
</comment>
<dbReference type="RefSeq" id="XP_007442856.2">
    <property type="nucleotide sequence ID" value="XM_007442794.2"/>
</dbReference>
<keyword evidence="3 10" id="KW-0716">Sensory transduction</keyword>
<dbReference type="Proteomes" id="UP000695026">
    <property type="component" value="Unplaced"/>
</dbReference>
<dbReference type="Pfam" id="PF13853">
    <property type="entry name" value="7tm_4"/>
    <property type="match status" value="1"/>
</dbReference>
<dbReference type="PRINTS" id="PR00237">
    <property type="entry name" value="GPCRRHODOPSN"/>
</dbReference>
<evidence type="ECO:0000256" key="5">
    <source>
        <dbReference type="ARBA" id="ARBA00022725"/>
    </source>
</evidence>
<keyword evidence="9" id="KW-0675">Receptor</keyword>
<evidence type="ECO:0000256" key="10">
    <source>
        <dbReference type="RuleBase" id="RU363047"/>
    </source>
</evidence>